<organism evidence="6 7">
    <name type="scientific">Pseudazoarcus pumilus</name>
    <dbReference type="NCBI Taxonomy" id="2067960"/>
    <lineage>
        <taxon>Bacteria</taxon>
        <taxon>Pseudomonadati</taxon>
        <taxon>Pseudomonadota</taxon>
        <taxon>Betaproteobacteria</taxon>
        <taxon>Rhodocyclales</taxon>
        <taxon>Zoogloeaceae</taxon>
        <taxon>Pseudazoarcus</taxon>
    </lineage>
</organism>
<dbReference type="EMBL" id="CP025682">
    <property type="protein sequence ID" value="AUN96358.1"/>
    <property type="molecule type" value="Genomic_DNA"/>
</dbReference>
<dbReference type="GO" id="GO:0016705">
    <property type="term" value="F:oxidoreductase activity, acting on paired donors, with incorporation or reduction of molecular oxygen"/>
    <property type="evidence" value="ECO:0007669"/>
    <property type="project" value="InterPro"/>
</dbReference>
<keyword evidence="3" id="KW-0560">Oxidoreductase</keyword>
<evidence type="ECO:0000313" key="6">
    <source>
        <dbReference type="EMBL" id="AUN96358.1"/>
    </source>
</evidence>
<evidence type="ECO:0000313" key="7">
    <source>
        <dbReference type="Proteomes" id="UP000242205"/>
    </source>
</evidence>
<dbReference type="Proteomes" id="UP000242205">
    <property type="component" value="Chromosome"/>
</dbReference>
<protein>
    <submittedName>
        <fullName evidence="6">LLM class flavin-dependent oxidoreductase</fullName>
    </submittedName>
</protein>
<dbReference type="CDD" id="cd01097">
    <property type="entry name" value="Tetrahydromethanopterin_reductase"/>
    <property type="match status" value="1"/>
</dbReference>
<dbReference type="PANTHER" id="PTHR30011:SF16">
    <property type="entry name" value="C2H2 FINGER DOMAIN TRANSCRIPTION FACTOR (EUROFUNG)-RELATED"/>
    <property type="match status" value="1"/>
</dbReference>
<dbReference type="InterPro" id="IPR036661">
    <property type="entry name" value="Luciferase-like_sf"/>
</dbReference>
<sequence length="309" mass="34404">MFARDRLTLGLFFAIDNYDGDTPDMSRQVELARRADELGYAALWTRDVPLRDPSFGDVGQIYDPWVWLGLITGATRDITLATGSIVFPLNHPITLAKAAASVDNLSGGRLFLGIASGDRAVEFPAFGQEIERRGELFRESLAYFNRLIGESFPRIDSPLGKLANADLIPKPLHGRIPIGITGHCRQDPEWIAANCDAWIMYSNDPTTQQIVMSTWRDAVSASGADFKPFAQPLHIDLAEDPDERPAPQRSGFRLGRNLLIELLERYRATGVNHVALNFKRGRRPAAEVMEEIAQEVLPHFPSHDPSSRD</sequence>
<dbReference type="PANTHER" id="PTHR30011">
    <property type="entry name" value="ALKANESULFONATE MONOOXYGENASE-RELATED"/>
    <property type="match status" value="1"/>
</dbReference>
<evidence type="ECO:0000256" key="1">
    <source>
        <dbReference type="ARBA" id="ARBA00022630"/>
    </source>
</evidence>
<evidence type="ECO:0000256" key="4">
    <source>
        <dbReference type="ARBA" id="ARBA00023033"/>
    </source>
</evidence>
<proteinExistence type="predicted"/>
<dbReference type="OrthoDB" id="7239898at2"/>
<dbReference type="SUPFAM" id="SSF51679">
    <property type="entry name" value="Bacterial luciferase-like"/>
    <property type="match status" value="1"/>
</dbReference>
<dbReference type="Pfam" id="PF00296">
    <property type="entry name" value="Bac_luciferase"/>
    <property type="match status" value="1"/>
</dbReference>
<reference evidence="6 7" key="1">
    <citation type="submission" date="2018-01" db="EMBL/GenBank/DDBJ databases">
        <authorList>
            <person name="Fu G.-Y."/>
        </authorList>
    </citation>
    <scope>NUCLEOTIDE SEQUENCE [LARGE SCALE GENOMIC DNA]</scope>
    <source>
        <strain evidence="6 7">SY39</strain>
    </source>
</reference>
<dbReference type="InterPro" id="IPR011251">
    <property type="entry name" value="Luciferase-like_dom"/>
</dbReference>
<keyword evidence="1" id="KW-0285">Flavoprotein</keyword>
<keyword evidence="4" id="KW-0503">Monooxygenase</keyword>
<dbReference type="Gene3D" id="3.20.20.30">
    <property type="entry name" value="Luciferase-like domain"/>
    <property type="match status" value="1"/>
</dbReference>
<evidence type="ECO:0000256" key="2">
    <source>
        <dbReference type="ARBA" id="ARBA00022643"/>
    </source>
</evidence>
<accession>A0A2I6SAR7</accession>
<dbReference type="GO" id="GO:0004497">
    <property type="term" value="F:monooxygenase activity"/>
    <property type="evidence" value="ECO:0007669"/>
    <property type="project" value="UniProtKB-KW"/>
</dbReference>
<keyword evidence="7" id="KW-1185">Reference proteome</keyword>
<keyword evidence="2" id="KW-0288">FMN</keyword>
<name>A0A2I6SAR7_9RHOO</name>
<feature type="domain" description="Luciferase-like" evidence="5">
    <location>
        <begin position="14"/>
        <end position="246"/>
    </location>
</feature>
<dbReference type="InterPro" id="IPR020020">
    <property type="entry name" value="Luciferase-type_oxidoreductase"/>
</dbReference>
<dbReference type="NCBIfam" id="TIGR03571">
    <property type="entry name" value="lucif_BA3436"/>
    <property type="match status" value="1"/>
</dbReference>
<dbReference type="InterPro" id="IPR051260">
    <property type="entry name" value="Diverse_substr_monoxygenases"/>
</dbReference>
<evidence type="ECO:0000256" key="3">
    <source>
        <dbReference type="ARBA" id="ARBA00023002"/>
    </source>
</evidence>
<gene>
    <name evidence="6" type="ORF">C0099_05730</name>
</gene>
<dbReference type="AlphaFoldDB" id="A0A2I6SAR7"/>
<evidence type="ECO:0000259" key="5">
    <source>
        <dbReference type="Pfam" id="PF00296"/>
    </source>
</evidence>
<dbReference type="KEGG" id="atw:C0099_05730"/>